<feature type="coiled-coil region" evidence="2">
    <location>
        <begin position="329"/>
        <end position="447"/>
    </location>
</feature>
<proteinExistence type="predicted"/>
<evidence type="ECO:0000256" key="2">
    <source>
        <dbReference type="SAM" id="Coils"/>
    </source>
</evidence>
<feature type="coiled-coil region" evidence="2">
    <location>
        <begin position="476"/>
        <end position="644"/>
    </location>
</feature>
<feature type="compositionally biased region" description="Polar residues" evidence="3">
    <location>
        <begin position="37"/>
        <end position="50"/>
    </location>
</feature>
<evidence type="ECO:0000256" key="3">
    <source>
        <dbReference type="SAM" id="MobiDB-lite"/>
    </source>
</evidence>
<feature type="coiled-coil region" evidence="2">
    <location>
        <begin position="80"/>
        <end position="228"/>
    </location>
</feature>
<dbReference type="GO" id="GO:0007131">
    <property type="term" value="P:reciprocal meiotic recombination"/>
    <property type="evidence" value="ECO:0007669"/>
    <property type="project" value="TreeGrafter"/>
</dbReference>
<accession>A0AAP0FUF6</accession>
<feature type="coiled-coil region" evidence="2">
    <location>
        <begin position="259"/>
        <end position="293"/>
    </location>
</feature>
<organism evidence="4 5">
    <name type="scientific">Platanthera zijinensis</name>
    <dbReference type="NCBI Taxonomy" id="2320716"/>
    <lineage>
        <taxon>Eukaryota</taxon>
        <taxon>Viridiplantae</taxon>
        <taxon>Streptophyta</taxon>
        <taxon>Embryophyta</taxon>
        <taxon>Tracheophyta</taxon>
        <taxon>Spermatophyta</taxon>
        <taxon>Magnoliopsida</taxon>
        <taxon>Liliopsida</taxon>
        <taxon>Asparagales</taxon>
        <taxon>Orchidaceae</taxon>
        <taxon>Orchidoideae</taxon>
        <taxon>Orchideae</taxon>
        <taxon>Orchidinae</taxon>
        <taxon>Platanthera</taxon>
    </lineage>
</organism>
<feature type="compositionally biased region" description="Polar residues" evidence="3">
    <location>
        <begin position="748"/>
        <end position="760"/>
    </location>
</feature>
<dbReference type="Proteomes" id="UP001418222">
    <property type="component" value="Unassembled WGS sequence"/>
</dbReference>
<sequence>MPPSKTKSGFSGVVNNKNSPVSKIGRLGSVNLDADSPSPQKSPSLSNDVSPRSADSKPPANRRSPKNITTPDKPSRPLKASELQLQCTALQEDLVKTKEKLAVEVKEKTQVLEELSEAKKAVEEVSEKLAETLLAQKNAEKSSELHKFRADELEQLTIEAARKEEKEWSGELEVIQKQHSVALLSATDELQKANRQLRTAIDEKNAALNNAEDAMKIAEVNAEKAEILFGEVNRLQYLLNSKLETAKQFGRSSSEVEVLKHEIEKAKFTEEKLAEMEALIERLQIELMNTKKSESGAIALVDDWAKKAEFLESHLSEVKQSERSVRDSLESLTKQLDETNSMLDDTESEVISLRGKIEALDLEVARHKDDHEKSASQLIASEQEVLNLQTTLEILKSEILRVEDEKEQAMNNDKITSSKLEILTQERNNLAIELEITKEDSEKAKKAMEGLVSALHEVSAEARDIKERLLIKEAEVGSATSDAEELKLALKNTQEKYDFMLDEAKNEILSLKKIVEKSETEAENLRAEWNEKEISLSNALKKTDGERDETLEMLEREKYEVKAAEEEVNKLNTALRRAESQLFAANYAMEEAKTESRRLKERLLDKENELQGLTQENDDLWVRNTAASEKIKELSELLAKLSSKKEDNVHTLNREVYNGYIQPKMEENESDGTETGNSEATLDKLVQLEENGSKKSEEMNRVQMKPKICEGETIDDLSSETEYCAGSIHDELDTLFDGNRRDRANVGSARSGSTSPTKNQELQKKKKALLHKFGSLLKKKSVMK</sequence>
<keyword evidence="1 2" id="KW-0175">Coiled coil</keyword>
<dbReference type="EMBL" id="JBBWWQ010000020">
    <property type="protein sequence ID" value="KAK8916183.1"/>
    <property type="molecule type" value="Genomic_DNA"/>
</dbReference>
<evidence type="ECO:0000313" key="4">
    <source>
        <dbReference type="EMBL" id="KAK8916183.1"/>
    </source>
</evidence>
<evidence type="ECO:0000313" key="5">
    <source>
        <dbReference type="Proteomes" id="UP001418222"/>
    </source>
</evidence>
<dbReference type="PANTHER" id="PTHR23160">
    <property type="entry name" value="SYNAPTONEMAL COMPLEX PROTEIN-RELATED"/>
    <property type="match status" value="1"/>
</dbReference>
<dbReference type="SUPFAM" id="SSF57997">
    <property type="entry name" value="Tropomyosin"/>
    <property type="match status" value="1"/>
</dbReference>
<comment type="caution">
    <text evidence="4">The sequence shown here is derived from an EMBL/GenBank/DDBJ whole genome shotgun (WGS) entry which is preliminary data.</text>
</comment>
<gene>
    <name evidence="4" type="ORF">KSP39_PZI022642</name>
</gene>
<feature type="compositionally biased region" description="Polar residues" evidence="3">
    <location>
        <begin position="1"/>
        <end position="21"/>
    </location>
</feature>
<dbReference type="PANTHER" id="PTHR23160:SF20">
    <property type="entry name" value="OS02G0439200 PROTEIN"/>
    <property type="match status" value="1"/>
</dbReference>
<feature type="region of interest" description="Disordered" evidence="3">
    <location>
        <begin position="1"/>
        <end position="80"/>
    </location>
</feature>
<evidence type="ECO:0000256" key="1">
    <source>
        <dbReference type="ARBA" id="ARBA00023054"/>
    </source>
</evidence>
<protein>
    <submittedName>
        <fullName evidence="4">WEB family protein</fullName>
    </submittedName>
</protein>
<name>A0AAP0FUF6_9ASPA</name>
<feature type="compositionally biased region" description="Basic and acidic residues" evidence="3">
    <location>
        <begin position="735"/>
        <end position="744"/>
    </location>
</feature>
<feature type="region of interest" description="Disordered" evidence="3">
    <location>
        <begin position="735"/>
        <end position="764"/>
    </location>
</feature>
<reference evidence="4 5" key="1">
    <citation type="journal article" date="2022" name="Nat. Plants">
        <title>Genomes of leafy and leafless Platanthera orchids illuminate the evolution of mycoheterotrophy.</title>
        <authorList>
            <person name="Li M.H."/>
            <person name="Liu K.W."/>
            <person name="Li Z."/>
            <person name="Lu H.C."/>
            <person name="Ye Q.L."/>
            <person name="Zhang D."/>
            <person name="Wang J.Y."/>
            <person name="Li Y.F."/>
            <person name="Zhong Z.M."/>
            <person name="Liu X."/>
            <person name="Yu X."/>
            <person name="Liu D.K."/>
            <person name="Tu X.D."/>
            <person name="Liu B."/>
            <person name="Hao Y."/>
            <person name="Liao X.Y."/>
            <person name="Jiang Y.T."/>
            <person name="Sun W.H."/>
            <person name="Chen J."/>
            <person name="Chen Y.Q."/>
            <person name="Ai Y."/>
            <person name="Zhai J.W."/>
            <person name="Wu S.S."/>
            <person name="Zhou Z."/>
            <person name="Hsiao Y.Y."/>
            <person name="Wu W.L."/>
            <person name="Chen Y.Y."/>
            <person name="Lin Y.F."/>
            <person name="Hsu J.L."/>
            <person name="Li C.Y."/>
            <person name="Wang Z.W."/>
            <person name="Zhao X."/>
            <person name="Zhong W.Y."/>
            <person name="Ma X.K."/>
            <person name="Ma L."/>
            <person name="Huang J."/>
            <person name="Chen G.Z."/>
            <person name="Huang M.Z."/>
            <person name="Huang L."/>
            <person name="Peng D.H."/>
            <person name="Luo Y.B."/>
            <person name="Zou S.Q."/>
            <person name="Chen S.P."/>
            <person name="Lan S."/>
            <person name="Tsai W.C."/>
            <person name="Van de Peer Y."/>
            <person name="Liu Z.J."/>
        </authorList>
    </citation>
    <scope>NUCLEOTIDE SEQUENCE [LARGE SCALE GENOMIC DNA]</scope>
    <source>
        <strain evidence="4">Lor287</strain>
    </source>
</reference>
<dbReference type="AlphaFoldDB" id="A0AAP0FUF6"/>
<keyword evidence="5" id="KW-1185">Reference proteome</keyword>